<feature type="transmembrane region" description="Helical" evidence="8">
    <location>
        <begin position="414"/>
        <end position="433"/>
    </location>
</feature>
<keyword evidence="3" id="KW-0813">Transport</keyword>
<evidence type="ECO:0000256" key="8">
    <source>
        <dbReference type="SAM" id="Phobius"/>
    </source>
</evidence>
<gene>
    <name evidence="9" type="ORF">B0T21DRAFT_337393</name>
</gene>
<evidence type="ECO:0000256" key="3">
    <source>
        <dbReference type="ARBA" id="ARBA00022448"/>
    </source>
</evidence>
<protein>
    <recommendedName>
        <fullName evidence="11">Urea transporter</fullName>
    </recommendedName>
</protein>
<evidence type="ECO:0008006" key="11">
    <source>
        <dbReference type="Google" id="ProtNLM"/>
    </source>
</evidence>
<comment type="subcellular location">
    <subcellularLocation>
        <location evidence="1">Membrane</location>
        <topology evidence="1">Multi-pass membrane protein</topology>
    </subcellularLocation>
</comment>
<dbReference type="InterPro" id="IPR038377">
    <property type="entry name" value="Na/Glc_symporter_sf"/>
</dbReference>
<dbReference type="EMBL" id="JAUKTV010000011">
    <property type="protein sequence ID" value="KAK0723762.1"/>
    <property type="molecule type" value="Genomic_DNA"/>
</dbReference>
<feature type="transmembrane region" description="Helical" evidence="8">
    <location>
        <begin position="225"/>
        <end position="249"/>
    </location>
</feature>
<dbReference type="GO" id="GO:0015606">
    <property type="term" value="F:spermidine transmembrane transporter activity"/>
    <property type="evidence" value="ECO:0007669"/>
    <property type="project" value="TreeGrafter"/>
</dbReference>
<dbReference type="PROSITE" id="PS50283">
    <property type="entry name" value="NA_SOLUT_SYMP_3"/>
    <property type="match status" value="1"/>
</dbReference>
<dbReference type="AlphaFoldDB" id="A0AA40AXG1"/>
<keyword evidence="5 8" id="KW-1133">Transmembrane helix</keyword>
<evidence type="ECO:0000256" key="1">
    <source>
        <dbReference type="ARBA" id="ARBA00004141"/>
    </source>
</evidence>
<dbReference type="PANTHER" id="PTHR48086:SF10">
    <property type="entry name" value="AGR155CP"/>
    <property type="match status" value="1"/>
</dbReference>
<evidence type="ECO:0000256" key="2">
    <source>
        <dbReference type="ARBA" id="ARBA00006434"/>
    </source>
</evidence>
<feature type="transmembrane region" description="Helical" evidence="8">
    <location>
        <begin position="356"/>
        <end position="376"/>
    </location>
</feature>
<keyword evidence="6 8" id="KW-0472">Membrane</keyword>
<accession>A0AA40AXG1</accession>
<dbReference type="PANTHER" id="PTHR48086">
    <property type="entry name" value="SODIUM/PROLINE SYMPORTER-RELATED"/>
    <property type="match status" value="1"/>
</dbReference>
<feature type="transmembrane region" description="Helical" evidence="8">
    <location>
        <begin position="382"/>
        <end position="402"/>
    </location>
</feature>
<evidence type="ECO:0000256" key="4">
    <source>
        <dbReference type="ARBA" id="ARBA00022692"/>
    </source>
</evidence>
<feature type="transmembrane region" description="Helical" evidence="8">
    <location>
        <begin position="261"/>
        <end position="287"/>
    </location>
</feature>
<evidence type="ECO:0000256" key="7">
    <source>
        <dbReference type="RuleBase" id="RU362091"/>
    </source>
</evidence>
<name>A0AA40AXG1_9PEZI</name>
<dbReference type="InterPro" id="IPR001734">
    <property type="entry name" value="Na/solute_symporter"/>
</dbReference>
<keyword evidence="4 8" id="KW-0812">Transmembrane</keyword>
<reference evidence="9" key="1">
    <citation type="submission" date="2023-06" db="EMBL/GenBank/DDBJ databases">
        <title>Genome-scale phylogeny and comparative genomics of the fungal order Sordariales.</title>
        <authorList>
            <consortium name="Lawrence Berkeley National Laboratory"/>
            <person name="Hensen N."/>
            <person name="Bonometti L."/>
            <person name="Westerberg I."/>
            <person name="Brannstrom I.O."/>
            <person name="Guillou S."/>
            <person name="Cros-Aarteil S."/>
            <person name="Calhoun S."/>
            <person name="Haridas S."/>
            <person name="Kuo A."/>
            <person name="Mondo S."/>
            <person name="Pangilinan J."/>
            <person name="Riley R."/>
            <person name="Labutti K."/>
            <person name="Andreopoulos B."/>
            <person name="Lipzen A."/>
            <person name="Chen C."/>
            <person name="Yanf M."/>
            <person name="Daum C."/>
            <person name="Ng V."/>
            <person name="Clum A."/>
            <person name="Steindorff A."/>
            <person name="Ohm R."/>
            <person name="Martin F."/>
            <person name="Silar P."/>
            <person name="Natvig D."/>
            <person name="Lalanne C."/>
            <person name="Gautier V."/>
            <person name="Ament-Velasquez S.L."/>
            <person name="Kruys A."/>
            <person name="Hutchinson M.I."/>
            <person name="Powell A.J."/>
            <person name="Barry K."/>
            <person name="Miller A.N."/>
            <person name="Grigoriev I.V."/>
            <person name="Debuchy R."/>
            <person name="Gladieux P."/>
            <person name="Thoren M.H."/>
            <person name="Johannesson H."/>
        </authorList>
    </citation>
    <scope>NUCLEOTIDE SEQUENCE</scope>
    <source>
        <strain evidence="9">CBS 540.89</strain>
    </source>
</reference>
<comment type="caution">
    <text evidence="9">The sequence shown here is derived from an EMBL/GenBank/DDBJ whole genome shotgun (WGS) entry which is preliminary data.</text>
</comment>
<dbReference type="Gene3D" id="1.20.1730.10">
    <property type="entry name" value="Sodium/glucose cotransporter"/>
    <property type="match status" value="1"/>
</dbReference>
<feature type="transmembrane region" description="Helical" evidence="8">
    <location>
        <begin position="12"/>
        <end position="31"/>
    </location>
</feature>
<keyword evidence="10" id="KW-1185">Reference proteome</keyword>
<feature type="transmembrane region" description="Helical" evidence="8">
    <location>
        <begin position="453"/>
        <end position="478"/>
    </location>
</feature>
<proteinExistence type="inferred from homology"/>
<feature type="transmembrane region" description="Helical" evidence="8">
    <location>
        <begin position="122"/>
        <end position="140"/>
    </location>
</feature>
<feature type="transmembrane region" description="Helical" evidence="8">
    <location>
        <begin position="152"/>
        <end position="175"/>
    </location>
</feature>
<dbReference type="Pfam" id="PF00474">
    <property type="entry name" value="SSF"/>
    <property type="match status" value="1"/>
</dbReference>
<feature type="transmembrane region" description="Helical" evidence="8">
    <location>
        <begin position="80"/>
        <end position="101"/>
    </location>
</feature>
<feature type="transmembrane region" description="Helical" evidence="8">
    <location>
        <begin position="316"/>
        <end position="336"/>
    </location>
</feature>
<evidence type="ECO:0000256" key="5">
    <source>
        <dbReference type="ARBA" id="ARBA00022989"/>
    </source>
</evidence>
<dbReference type="GO" id="GO:0005886">
    <property type="term" value="C:plasma membrane"/>
    <property type="evidence" value="ECO:0007669"/>
    <property type="project" value="TreeGrafter"/>
</dbReference>
<feature type="transmembrane region" description="Helical" evidence="8">
    <location>
        <begin position="51"/>
        <end position="68"/>
    </location>
</feature>
<comment type="similarity">
    <text evidence="2 7">Belongs to the sodium:solute symporter (SSF) (TC 2.A.21) family.</text>
</comment>
<dbReference type="Proteomes" id="UP001172159">
    <property type="component" value="Unassembled WGS sequence"/>
</dbReference>
<evidence type="ECO:0000256" key="6">
    <source>
        <dbReference type="ARBA" id="ARBA00023136"/>
    </source>
</evidence>
<organism evidence="9 10">
    <name type="scientific">Apiosordaria backusii</name>
    <dbReference type="NCBI Taxonomy" id="314023"/>
    <lineage>
        <taxon>Eukaryota</taxon>
        <taxon>Fungi</taxon>
        <taxon>Dikarya</taxon>
        <taxon>Ascomycota</taxon>
        <taxon>Pezizomycotina</taxon>
        <taxon>Sordariomycetes</taxon>
        <taxon>Sordariomycetidae</taxon>
        <taxon>Sordariales</taxon>
        <taxon>Lasiosphaeriaceae</taxon>
        <taxon>Apiosordaria</taxon>
    </lineage>
</organism>
<evidence type="ECO:0000313" key="10">
    <source>
        <dbReference type="Proteomes" id="UP001172159"/>
    </source>
</evidence>
<evidence type="ECO:0000313" key="9">
    <source>
        <dbReference type="EMBL" id="KAK0723762.1"/>
    </source>
</evidence>
<sequence length="542" mass="58412">MGQPSSEASHALVYVTYGLFLIIGTGVAWTFRNQSKGEFLAGNRTQRAVPLALNFIASALGSAILFAYPQLATISGVQGVIVYALSSALPLFAFAWLGPIIRRKCPQGFVLTEWTRQRYGDVAALYLSFMTLVTLFLYMVSELSAVGQVVNLLAGIDGLPVLIVECIITTIYTSLGGFKISFFTDNIQGTMVMALIIIATISIGVETKIDTSLIADSGLTKGNLLGWQLVYILPVALLTNSFFLSHFWLRTFASKTDRDLWTGISLAVVAILVVFTLVGCTGLVAVWSGLVPGDDPENPIDGGIAFFALLQQLPNWVVGIVIVMAVTLSTAAFDSFQTAMVTSASNDLFRNRLNIWWIRAGVVVIMVPVVVIAIRAPSILQIYLISDLVSAATIPVLCLGLLDRFYFWRGFEVVVGGLGGLFTVFLFGLVYYGDAQKGAELLLLQQGLFTGDWGCFGAFVAAPIGGFLWGFGALGLRLGIQYFSAKRRGVRFDGLDKPVLVGGQEQLVGENEHVDSGVLRDEVVADDSSDAPGIAKTKGKFF</sequence>
<dbReference type="InterPro" id="IPR050277">
    <property type="entry name" value="Sodium:Solute_Symporter"/>
</dbReference>
<feature type="transmembrane region" description="Helical" evidence="8">
    <location>
        <begin position="187"/>
        <end position="205"/>
    </location>
</feature>